<reference evidence="2" key="1">
    <citation type="submission" date="2007-03" db="EMBL/GenBank/DDBJ databases">
        <title>Annotation of Culex pipiens quinquefasciatus.</title>
        <authorList>
            <consortium name="The Broad Institute Genome Sequencing Platform"/>
            <person name="Atkinson P.W."/>
            <person name="Hemingway J."/>
            <person name="Christensen B.M."/>
            <person name="Higgs S."/>
            <person name="Kodira C."/>
            <person name="Hannick L."/>
            <person name="Megy K."/>
            <person name="O'Leary S."/>
            <person name="Pearson M."/>
            <person name="Haas B.J."/>
            <person name="Mauceli E."/>
            <person name="Wortman J.R."/>
            <person name="Lee N.H."/>
            <person name="Guigo R."/>
            <person name="Stanke M."/>
            <person name="Alvarado L."/>
            <person name="Amedeo P."/>
            <person name="Antoine C.H."/>
            <person name="Arensburger P."/>
            <person name="Bidwell S.L."/>
            <person name="Crawford M."/>
            <person name="Camaro F."/>
            <person name="Devon K."/>
            <person name="Engels R."/>
            <person name="Hammond M."/>
            <person name="Howarth C."/>
            <person name="Koehrsen M."/>
            <person name="Lawson D."/>
            <person name="Montgomery P."/>
            <person name="Nene V."/>
            <person name="Nusbaum C."/>
            <person name="Puiu D."/>
            <person name="Romero-Severson J."/>
            <person name="Severson D.W."/>
            <person name="Shumway M."/>
            <person name="Sisk P."/>
            <person name="Stolte C."/>
            <person name="Zeng Q."/>
            <person name="Eisenstadt E."/>
            <person name="Fraser-Liggett C."/>
            <person name="Strausberg R."/>
            <person name="Galagan J."/>
            <person name="Birren B."/>
            <person name="Collins F.H."/>
        </authorList>
    </citation>
    <scope>NUCLEOTIDE SEQUENCE [LARGE SCALE GENOMIC DNA]</scope>
    <source>
        <strain evidence="2">JHB</strain>
    </source>
</reference>
<sequence length="53" mass="5930">MSEICFPNNHATKSGPQQKSEKSKMACRAAELTFRLRRVVGFCVLQGCGEKQQ</sequence>
<dbReference type="InParanoid" id="B0W0P4"/>
<dbReference type="EnsemblMetazoa" id="CPIJ000713-RA">
    <property type="protein sequence ID" value="CPIJ000713-PA"/>
    <property type="gene ID" value="CPIJ000713"/>
</dbReference>
<evidence type="ECO:0000313" key="3">
    <source>
        <dbReference type="EnsemblMetazoa" id="CPIJ000713-PA"/>
    </source>
</evidence>
<evidence type="ECO:0000313" key="2">
    <source>
        <dbReference type="EMBL" id="EDS41346.1"/>
    </source>
</evidence>
<dbReference type="HOGENOM" id="CLU_3070747_0_0_1"/>
<organism>
    <name type="scientific">Culex quinquefasciatus</name>
    <name type="common">Southern house mosquito</name>
    <name type="synonym">Culex pungens</name>
    <dbReference type="NCBI Taxonomy" id="7176"/>
    <lineage>
        <taxon>Eukaryota</taxon>
        <taxon>Metazoa</taxon>
        <taxon>Ecdysozoa</taxon>
        <taxon>Arthropoda</taxon>
        <taxon>Hexapoda</taxon>
        <taxon>Insecta</taxon>
        <taxon>Pterygota</taxon>
        <taxon>Neoptera</taxon>
        <taxon>Endopterygota</taxon>
        <taxon>Diptera</taxon>
        <taxon>Nematocera</taxon>
        <taxon>Culicoidea</taxon>
        <taxon>Culicidae</taxon>
        <taxon>Culicinae</taxon>
        <taxon>Culicini</taxon>
        <taxon>Culex</taxon>
        <taxon>Culex</taxon>
    </lineage>
</organism>
<reference evidence="3" key="2">
    <citation type="submission" date="2020-05" db="UniProtKB">
        <authorList>
            <consortium name="EnsemblMetazoa"/>
        </authorList>
    </citation>
    <scope>IDENTIFICATION</scope>
    <source>
        <strain evidence="3">JHB</strain>
    </source>
</reference>
<protein>
    <submittedName>
        <fullName evidence="2 3">Uncharacterized protein</fullName>
    </submittedName>
</protein>
<dbReference type="KEGG" id="cqu:CpipJ_CPIJ000713"/>
<evidence type="ECO:0000313" key="4">
    <source>
        <dbReference type="Proteomes" id="UP000002320"/>
    </source>
</evidence>
<gene>
    <name evidence="3" type="primary">6031478</name>
    <name evidence="2" type="ORF">CpipJ_CPIJ000713</name>
</gene>
<dbReference type="AlphaFoldDB" id="B0W0P4"/>
<evidence type="ECO:0000256" key="1">
    <source>
        <dbReference type="SAM" id="MobiDB-lite"/>
    </source>
</evidence>
<accession>B0W0P4</accession>
<dbReference type="EMBL" id="DS231818">
    <property type="protein sequence ID" value="EDS41346.1"/>
    <property type="molecule type" value="Genomic_DNA"/>
</dbReference>
<name>B0W0P4_CULQU</name>
<keyword evidence="4" id="KW-1185">Reference proteome</keyword>
<feature type="region of interest" description="Disordered" evidence="1">
    <location>
        <begin position="1"/>
        <end position="22"/>
    </location>
</feature>
<feature type="compositionally biased region" description="Polar residues" evidence="1">
    <location>
        <begin position="9"/>
        <end position="18"/>
    </location>
</feature>
<proteinExistence type="predicted"/>
<dbReference type="Proteomes" id="UP000002320">
    <property type="component" value="Unassembled WGS sequence"/>
</dbReference>
<dbReference type="VEuPathDB" id="VectorBase:CPIJ000713"/>